<sequence length="394" mass="43164">MDGRQIIGSSGSATIDPAGGEIPTANETGSATAATTIRVASVPASHVYVRHLSPVNGTVSELDTGKVSVTRLADPVPADGAKVPGGWWPPLMLDPSWIAQHHNDFDVFHIHFGFDAVEPSVMSAVVAELRKHGKPLVYTLHDLRNPHHPDPGAHEEVLDILVPAADELITPTHGAADAISRRWNRAATVIPHPHVIPPARFGPREPATDDFVVGVHAKSVRANMDPLPVILTLLDAASDYPDVTIQINLHDEIFVPGNHWYNPDFGTAALALSRHPYASVRVHEYFDDDQLWDYLQGLSVSVLPYRFGTHSGWLEACHDLGTAVIAPSCGFYHEQRDCFTYELTEDRFDPDSLVAALADAYENRPVPALWPDRRTERISIAEQHAALYTRVLHA</sequence>
<name>A0ABQ0IL45_9ACTN</name>
<keyword evidence="1" id="KW-0328">Glycosyltransferase</keyword>
<dbReference type="Pfam" id="PF13439">
    <property type="entry name" value="Glyco_transf_4"/>
    <property type="match status" value="1"/>
</dbReference>
<dbReference type="Gene3D" id="3.40.50.2000">
    <property type="entry name" value="Glycogen Phosphorylase B"/>
    <property type="match status" value="1"/>
</dbReference>
<organism evidence="5 6">
    <name type="scientific">Gordonia paraffinivorans NBRC 108238</name>
    <dbReference type="NCBI Taxonomy" id="1223543"/>
    <lineage>
        <taxon>Bacteria</taxon>
        <taxon>Bacillati</taxon>
        <taxon>Actinomycetota</taxon>
        <taxon>Actinomycetes</taxon>
        <taxon>Mycobacteriales</taxon>
        <taxon>Gordoniaceae</taxon>
        <taxon>Gordonia</taxon>
    </lineage>
</organism>
<feature type="domain" description="Glycosyltransferase subfamily 4-like N-terminal" evidence="4">
    <location>
        <begin position="76"/>
        <end position="192"/>
    </location>
</feature>
<feature type="region of interest" description="Disordered" evidence="3">
    <location>
        <begin position="1"/>
        <end position="20"/>
    </location>
</feature>
<gene>
    <name evidence="5" type="ORF">GP2_018_00160</name>
</gene>
<evidence type="ECO:0000256" key="1">
    <source>
        <dbReference type="ARBA" id="ARBA00022676"/>
    </source>
</evidence>
<dbReference type="InterPro" id="IPR028098">
    <property type="entry name" value="Glyco_trans_4-like_N"/>
</dbReference>
<proteinExistence type="predicted"/>
<dbReference type="SUPFAM" id="SSF53756">
    <property type="entry name" value="UDP-Glycosyltransferase/glycogen phosphorylase"/>
    <property type="match status" value="1"/>
</dbReference>
<keyword evidence="6" id="KW-1185">Reference proteome</keyword>
<reference evidence="5 6" key="1">
    <citation type="submission" date="2013-02" db="EMBL/GenBank/DDBJ databases">
        <title>Whole genome shotgun sequence of Gordonia paraffinivorans NBRC 108238.</title>
        <authorList>
            <person name="Isaki-Nakamura S."/>
            <person name="Hosoyama A."/>
            <person name="Tsuchikane K."/>
            <person name="Ando Y."/>
            <person name="Baba S."/>
            <person name="Ohji S."/>
            <person name="Hamada M."/>
            <person name="Tamura T."/>
            <person name="Yamazoe A."/>
            <person name="Yamazaki S."/>
            <person name="Fujita N."/>
        </authorList>
    </citation>
    <scope>NUCLEOTIDE SEQUENCE [LARGE SCALE GENOMIC DNA]</scope>
    <source>
        <strain evidence="5 6">NBRC 108238</strain>
    </source>
</reference>
<evidence type="ECO:0000313" key="6">
    <source>
        <dbReference type="Proteomes" id="UP000035021"/>
    </source>
</evidence>
<keyword evidence="2" id="KW-0808">Transferase</keyword>
<comment type="caution">
    <text evidence="5">The sequence shown here is derived from an EMBL/GenBank/DDBJ whole genome shotgun (WGS) entry which is preliminary data.</text>
</comment>
<evidence type="ECO:0000256" key="2">
    <source>
        <dbReference type="ARBA" id="ARBA00022679"/>
    </source>
</evidence>
<dbReference type="EMBL" id="BAOQ01000018">
    <property type="protein sequence ID" value="GAC84093.1"/>
    <property type="molecule type" value="Genomic_DNA"/>
</dbReference>
<accession>A0ABQ0IL45</accession>
<evidence type="ECO:0000259" key="4">
    <source>
        <dbReference type="Pfam" id="PF13439"/>
    </source>
</evidence>
<evidence type="ECO:0000313" key="5">
    <source>
        <dbReference type="EMBL" id="GAC84093.1"/>
    </source>
</evidence>
<evidence type="ECO:0000256" key="3">
    <source>
        <dbReference type="SAM" id="MobiDB-lite"/>
    </source>
</evidence>
<dbReference type="Proteomes" id="UP000035021">
    <property type="component" value="Unassembled WGS sequence"/>
</dbReference>
<protein>
    <recommendedName>
        <fullName evidence="4">Glycosyltransferase subfamily 4-like N-terminal domain-containing protein</fullName>
    </recommendedName>
</protein>